<comment type="caution">
    <text evidence="3">The sequence shown here is derived from an EMBL/GenBank/DDBJ whole genome shotgun (WGS) entry which is preliminary data.</text>
</comment>
<evidence type="ECO:0000256" key="2">
    <source>
        <dbReference type="SAM" id="SignalP"/>
    </source>
</evidence>
<dbReference type="Proteomes" id="UP001479436">
    <property type="component" value="Unassembled WGS sequence"/>
</dbReference>
<organism evidence="3 4">
    <name type="scientific">Basidiobolus ranarum</name>
    <dbReference type="NCBI Taxonomy" id="34480"/>
    <lineage>
        <taxon>Eukaryota</taxon>
        <taxon>Fungi</taxon>
        <taxon>Fungi incertae sedis</taxon>
        <taxon>Zoopagomycota</taxon>
        <taxon>Entomophthoromycotina</taxon>
        <taxon>Basidiobolomycetes</taxon>
        <taxon>Basidiobolales</taxon>
        <taxon>Basidiobolaceae</taxon>
        <taxon>Basidiobolus</taxon>
    </lineage>
</organism>
<sequence>MKSFISLTIALASIAFVAGQGNSQDNGQAVRECLTKCDQVGPSWATCAAECVGVPHPTNKDVQETKDCFSQCGKNDGNCQNNCIKTHFIDSNASASAGATPNGTGTAATPTGTNGSTTNVSGQTASGMSTGTSNVATSTGVNQSPSVTPKSGSTKNGSSIMMMGVLISGLMSILSN</sequence>
<evidence type="ECO:0000313" key="4">
    <source>
        <dbReference type="Proteomes" id="UP001479436"/>
    </source>
</evidence>
<keyword evidence="2" id="KW-0732">Signal</keyword>
<feature type="compositionally biased region" description="Polar residues" evidence="1">
    <location>
        <begin position="120"/>
        <end position="158"/>
    </location>
</feature>
<keyword evidence="4" id="KW-1185">Reference proteome</keyword>
<evidence type="ECO:0000313" key="3">
    <source>
        <dbReference type="EMBL" id="KAK9711514.1"/>
    </source>
</evidence>
<feature type="chain" id="PRO_5046460905" evidence="2">
    <location>
        <begin position="20"/>
        <end position="176"/>
    </location>
</feature>
<gene>
    <name evidence="3" type="ORF">K7432_007774</name>
</gene>
<name>A0ABR2W023_9FUNG</name>
<reference evidence="3 4" key="1">
    <citation type="submission" date="2023-04" db="EMBL/GenBank/DDBJ databases">
        <title>Genome of Basidiobolus ranarum AG-B5.</title>
        <authorList>
            <person name="Stajich J.E."/>
            <person name="Carter-House D."/>
            <person name="Gryganskyi A."/>
        </authorList>
    </citation>
    <scope>NUCLEOTIDE SEQUENCE [LARGE SCALE GENOMIC DNA]</scope>
    <source>
        <strain evidence="3 4">AG-B5</strain>
    </source>
</reference>
<accession>A0ABR2W023</accession>
<feature type="signal peptide" evidence="2">
    <location>
        <begin position="1"/>
        <end position="19"/>
    </location>
</feature>
<protein>
    <submittedName>
        <fullName evidence="3">Uncharacterized protein</fullName>
    </submittedName>
</protein>
<evidence type="ECO:0000256" key="1">
    <source>
        <dbReference type="SAM" id="MobiDB-lite"/>
    </source>
</evidence>
<dbReference type="EMBL" id="JASJQH010007276">
    <property type="protein sequence ID" value="KAK9711514.1"/>
    <property type="molecule type" value="Genomic_DNA"/>
</dbReference>
<feature type="compositionally biased region" description="Low complexity" evidence="1">
    <location>
        <begin position="95"/>
        <end position="119"/>
    </location>
</feature>
<feature type="region of interest" description="Disordered" evidence="1">
    <location>
        <begin position="95"/>
        <end position="158"/>
    </location>
</feature>
<proteinExistence type="predicted"/>